<dbReference type="InterPro" id="IPR005490">
    <property type="entry name" value="LD_TPept_cat_dom"/>
</dbReference>
<dbReference type="GO" id="GO:0018104">
    <property type="term" value="P:peptidoglycan-protein cross-linking"/>
    <property type="evidence" value="ECO:0007669"/>
    <property type="project" value="TreeGrafter"/>
</dbReference>
<evidence type="ECO:0000313" key="11">
    <source>
        <dbReference type="EMBL" id="GAV21639.1"/>
    </source>
</evidence>
<feature type="active site" description="Proton donor/acceptor" evidence="9">
    <location>
        <position position="96"/>
    </location>
</feature>
<evidence type="ECO:0000256" key="3">
    <source>
        <dbReference type="ARBA" id="ARBA00022676"/>
    </source>
</evidence>
<name>A0A1L8CS52_9THEO</name>
<keyword evidence="5" id="KW-0378">Hydrolase</keyword>
<dbReference type="STRING" id="870242.cpu_01490"/>
<dbReference type="SUPFAM" id="SSF141523">
    <property type="entry name" value="L,D-transpeptidase catalytic domain-like"/>
    <property type="match status" value="1"/>
</dbReference>
<evidence type="ECO:0000256" key="8">
    <source>
        <dbReference type="ARBA" id="ARBA00023316"/>
    </source>
</evidence>
<comment type="pathway">
    <text evidence="1 9">Cell wall biogenesis; peptidoglycan biosynthesis.</text>
</comment>
<dbReference type="AlphaFoldDB" id="A0A1L8CS52"/>
<evidence type="ECO:0000256" key="2">
    <source>
        <dbReference type="ARBA" id="ARBA00005992"/>
    </source>
</evidence>
<dbReference type="SUPFAM" id="SSF47090">
    <property type="entry name" value="PGBD-like"/>
    <property type="match status" value="1"/>
</dbReference>
<dbReference type="GO" id="GO:0071972">
    <property type="term" value="F:peptidoglycan L,D-transpeptidase activity"/>
    <property type="evidence" value="ECO:0007669"/>
    <property type="project" value="TreeGrafter"/>
</dbReference>
<dbReference type="InterPro" id="IPR002477">
    <property type="entry name" value="Peptidoglycan-bd-like"/>
</dbReference>
<dbReference type="EMBL" id="BDJK01000003">
    <property type="protein sequence ID" value="GAV21639.1"/>
    <property type="molecule type" value="Genomic_DNA"/>
</dbReference>
<evidence type="ECO:0000256" key="7">
    <source>
        <dbReference type="ARBA" id="ARBA00022984"/>
    </source>
</evidence>
<accession>A0A1L8CS52</accession>
<evidence type="ECO:0000256" key="1">
    <source>
        <dbReference type="ARBA" id="ARBA00004752"/>
    </source>
</evidence>
<keyword evidence="7 9" id="KW-0573">Peptidoglycan synthesis</keyword>
<keyword evidence="4" id="KW-0808">Transferase</keyword>
<sequence>MSRKLLVIFLILMFSLNFKVSLASNKNIIIIEARSRTLYLFSDNKYIKKYPVALGDLETPTPIGKFKITFMRKNWGSGFGSRFLGLNVPWGMYGIHGTNKPGSIGSYASHGCIRMLNRHVEDLYERVNPGDQVIILGNPFTYQAEPWRQLVVGSKGSDVLIIQELLKLKGYYPGPLDGIFGPQMEKAVVKFRNDYGLPYDNRVNRKMYHLLGISS</sequence>
<evidence type="ECO:0000256" key="5">
    <source>
        <dbReference type="ARBA" id="ARBA00022801"/>
    </source>
</evidence>
<evidence type="ECO:0000256" key="4">
    <source>
        <dbReference type="ARBA" id="ARBA00022679"/>
    </source>
</evidence>
<feature type="active site" description="Nucleophile" evidence="9">
    <location>
        <position position="112"/>
    </location>
</feature>
<dbReference type="CDD" id="cd16913">
    <property type="entry name" value="YkuD_like"/>
    <property type="match status" value="1"/>
</dbReference>
<evidence type="ECO:0000256" key="9">
    <source>
        <dbReference type="PROSITE-ProRule" id="PRU01373"/>
    </source>
</evidence>
<dbReference type="Gene3D" id="1.10.101.10">
    <property type="entry name" value="PGBD-like superfamily/PGBD"/>
    <property type="match status" value="1"/>
</dbReference>
<dbReference type="OrthoDB" id="9787225at2"/>
<dbReference type="UniPathway" id="UPA00219"/>
<gene>
    <name evidence="11" type="ORF">cpu_01490</name>
</gene>
<comment type="caution">
    <text evidence="11">The sequence shown here is derived from an EMBL/GenBank/DDBJ whole genome shotgun (WGS) entry which is preliminary data.</text>
</comment>
<evidence type="ECO:0000313" key="12">
    <source>
        <dbReference type="Proteomes" id="UP000187485"/>
    </source>
</evidence>
<reference evidence="12" key="1">
    <citation type="submission" date="2016-12" db="EMBL/GenBank/DDBJ databases">
        <title>Draft Genome Sequences od Carboxydothermus pertinax and islandicus, Hydrogenogenic Carboxydotrophic Bacteria.</title>
        <authorList>
            <person name="Fukuyama Y."/>
            <person name="Ohmae K."/>
            <person name="Yoneda Y."/>
            <person name="Yoshida T."/>
            <person name="Sako Y."/>
        </authorList>
    </citation>
    <scope>NUCLEOTIDE SEQUENCE [LARGE SCALE GENOMIC DNA]</scope>
    <source>
        <strain evidence="12">Ug1</strain>
    </source>
</reference>
<dbReference type="InterPro" id="IPR036366">
    <property type="entry name" value="PGBDSf"/>
</dbReference>
<dbReference type="InterPro" id="IPR036365">
    <property type="entry name" value="PGBD-like_sf"/>
</dbReference>
<dbReference type="GO" id="GO:0008360">
    <property type="term" value="P:regulation of cell shape"/>
    <property type="evidence" value="ECO:0007669"/>
    <property type="project" value="UniProtKB-UniRule"/>
</dbReference>
<dbReference type="GO" id="GO:0005576">
    <property type="term" value="C:extracellular region"/>
    <property type="evidence" value="ECO:0007669"/>
    <property type="project" value="TreeGrafter"/>
</dbReference>
<protein>
    <submittedName>
        <fullName evidence="11">Transpeptidase</fullName>
    </submittedName>
</protein>
<proteinExistence type="inferred from homology"/>
<dbReference type="InterPro" id="IPR038063">
    <property type="entry name" value="Transpep_catalytic_dom"/>
</dbReference>
<keyword evidence="6 9" id="KW-0133">Cell shape</keyword>
<dbReference type="RefSeq" id="WP_075858088.1">
    <property type="nucleotide sequence ID" value="NZ_BDJK01000003.1"/>
</dbReference>
<feature type="domain" description="L,D-TPase catalytic" evidence="10">
    <location>
        <begin position="27"/>
        <end position="136"/>
    </location>
</feature>
<dbReference type="PROSITE" id="PS52029">
    <property type="entry name" value="LD_TPASE"/>
    <property type="match status" value="1"/>
</dbReference>
<dbReference type="Pfam" id="PF01471">
    <property type="entry name" value="PG_binding_1"/>
    <property type="match status" value="1"/>
</dbReference>
<evidence type="ECO:0000259" key="10">
    <source>
        <dbReference type="PROSITE" id="PS52029"/>
    </source>
</evidence>
<dbReference type="InterPro" id="IPR050979">
    <property type="entry name" value="LD-transpeptidase"/>
</dbReference>
<dbReference type="GO" id="GO:0071555">
    <property type="term" value="P:cell wall organization"/>
    <property type="evidence" value="ECO:0007669"/>
    <property type="project" value="UniProtKB-UniRule"/>
</dbReference>
<dbReference type="PANTHER" id="PTHR30582:SF24">
    <property type="entry name" value="L,D-TRANSPEPTIDASE ERFK_SRFK-RELATED"/>
    <property type="match status" value="1"/>
</dbReference>
<evidence type="ECO:0000256" key="6">
    <source>
        <dbReference type="ARBA" id="ARBA00022960"/>
    </source>
</evidence>
<dbReference type="GO" id="GO:0016757">
    <property type="term" value="F:glycosyltransferase activity"/>
    <property type="evidence" value="ECO:0007669"/>
    <property type="project" value="UniProtKB-KW"/>
</dbReference>
<dbReference type="Proteomes" id="UP000187485">
    <property type="component" value="Unassembled WGS sequence"/>
</dbReference>
<keyword evidence="3" id="KW-0328">Glycosyltransferase</keyword>
<dbReference type="PANTHER" id="PTHR30582">
    <property type="entry name" value="L,D-TRANSPEPTIDASE"/>
    <property type="match status" value="1"/>
</dbReference>
<keyword evidence="12" id="KW-1185">Reference proteome</keyword>
<dbReference type="Pfam" id="PF03734">
    <property type="entry name" value="YkuD"/>
    <property type="match status" value="1"/>
</dbReference>
<comment type="similarity">
    <text evidence="2">Belongs to the YkuD family.</text>
</comment>
<organism evidence="11 12">
    <name type="scientific">Carboxydothermus pertinax</name>
    <dbReference type="NCBI Taxonomy" id="870242"/>
    <lineage>
        <taxon>Bacteria</taxon>
        <taxon>Bacillati</taxon>
        <taxon>Bacillota</taxon>
        <taxon>Clostridia</taxon>
        <taxon>Thermoanaerobacterales</taxon>
        <taxon>Thermoanaerobacteraceae</taxon>
        <taxon>Carboxydothermus</taxon>
    </lineage>
</organism>
<keyword evidence="8 9" id="KW-0961">Cell wall biogenesis/degradation</keyword>
<dbReference type="Gene3D" id="2.40.440.10">
    <property type="entry name" value="L,D-transpeptidase catalytic domain-like"/>
    <property type="match status" value="1"/>
</dbReference>